<dbReference type="EMBL" id="GGEC01091167">
    <property type="protein sequence ID" value="MBX71651.1"/>
    <property type="molecule type" value="Transcribed_RNA"/>
</dbReference>
<accession>A0A2P2QXM3</accession>
<reference evidence="1" key="1">
    <citation type="submission" date="2018-02" db="EMBL/GenBank/DDBJ databases">
        <title>Rhizophora mucronata_Transcriptome.</title>
        <authorList>
            <person name="Meera S.P."/>
            <person name="Sreeshan A."/>
            <person name="Augustine A."/>
        </authorList>
    </citation>
    <scope>NUCLEOTIDE SEQUENCE</scope>
    <source>
        <tissue evidence="1">Leaf</tissue>
    </source>
</reference>
<organism evidence="1">
    <name type="scientific">Rhizophora mucronata</name>
    <name type="common">Asiatic mangrove</name>
    <dbReference type="NCBI Taxonomy" id="61149"/>
    <lineage>
        <taxon>Eukaryota</taxon>
        <taxon>Viridiplantae</taxon>
        <taxon>Streptophyta</taxon>
        <taxon>Embryophyta</taxon>
        <taxon>Tracheophyta</taxon>
        <taxon>Spermatophyta</taxon>
        <taxon>Magnoliopsida</taxon>
        <taxon>eudicotyledons</taxon>
        <taxon>Gunneridae</taxon>
        <taxon>Pentapetalae</taxon>
        <taxon>rosids</taxon>
        <taxon>fabids</taxon>
        <taxon>Malpighiales</taxon>
        <taxon>Rhizophoraceae</taxon>
        <taxon>Rhizophora</taxon>
    </lineage>
</organism>
<proteinExistence type="predicted"/>
<protein>
    <submittedName>
        <fullName evidence="1">Uncharacterized protein</fullName>
    </submittedName>
</protein>
<evidence type="ECO:0000313" key="1">
    <source>
        <dbReference type="EMBL" id="MBX71651.1"/>
    </source>
</evidence>
<name>A0A2P2QXM3_RHIMU</name>
<dbReference type="AlphaFoldDB" id="A0A2P2QXM3"/>
<sequence length="52" mass="6276">MKGPNLCSRISEHTRESFLEFTCQGYTKFDFEKMYLKSWENISLKAQQKCRH</sequence>